<evidence type="ECO:0000256" key="12">
    <source>
        <dbReference type="RuleBase" id="RU003357"/>
    </source>
</evidence>
<evidence type="ECO:0000256" key="7">
    <source>
        <dbReference type="ARBA" id="ARBA00023065"/>
    </source>
</evidence>
<keyword evidence="7" id="KW-0406">Ion transport</keyword>
<comment type="subcellular location">
    <subcellularLocation>
        <location evidence="1 11">Cell outer membrane</location>
        <topology evidence="1 11">Multi-pass membrane protein</topology>
    </subcellularLocation>
</comment>
<gene>
    <name evidence="16" type="ORF">I2488_00250</name>
</gene>
<evidence type="ECO:0000256" key="2">
    <source>
        <dbReference type="ARBA" id="ARBA00022448"/>
    </source>
</evidence>
<evidence type="ECO:0000256" key="3">
    <source>
        <dbReference type="ARBA" id="ARBA00022452"/>
    </source>
</evidence>
<keyword evidence="16" id="KW-0675">Receptor</keyword>
<keyword evidence="13" id="KW-0732">Signal</keyword>
<evidence type="ECO:0000256" key="6">
    <source>
        <dbReference type="ARBA" id="ARBA00023004"/>
    </source>
</evidence>
<evidence type="ECO:0000256" key="10">
    <source>
        <dbReference type="ARBA" id="ARBA00023237"/>
    </source>
</evidence>
<evidence type="ECO:0000256" key="1">
    <source>
        <dbReference type="ARBA" id="ARBA00004571"/>
    </source>
</evidence>
<accession>A0ABS0HBN9</accession>
<dbReference type="InterPro" id="IPR039426">
    <property type="entry name" value="TonB-dep_rcpt-like"/>
</dbReference>
<dbReference type="EMBL" id="JADQDC010000001">
    <property type="protein sequence ID" value="MBF9149420.1"/>
    <property type="molecule type" value="Genomic_DNA"/>
</dbReference>
<dbReference type="InterPro" id="IPR037066">
    <property type="entry name" value="Plug_dom_sf"/>
</dbReference>
<dbReference type="Proteomes" id="UP000600799">
    <property type="component" value="Unassembled WGS sequence"/>
</dbReference>
<dbReference type="InterPro" id="IPR000531">
    <property type="entry name" value="Beta-barrel_TonB"/>
</dbReference>
<dbReference type="PROSITE" id="PS52016">
    <property type="entry name" value="TONB_DEPENDENT_REC_3"/>
    <property type="match status" value="1"/>
</dbReference>
<dbReference type="RefSeq" id="WP_196273806.1">
    <property type="nucleotide sequence ID" value="NZ_JADQDC010000001.1"/>
</dbReference>
<name>A0ABS0HBN9_9SPHN</name>
<feature type="chain" id="PRO_5045322277" evidence="13">
    <location>
        <begin position="32"/>
        <end position="841"/>
    </location>
</feature>
<proteinExistence type="inferred from homology"/>
<dbReference type="Gene3D" id="2.40.170.20">
    <property type="entry name" value="TonB-dependent receptor, beta-barrel domain"/>
    <property type="match status" value="1"/>
</dbReference>
<dbReference type="Gene3D" id="2.170.130.10">
    <property type="entry name" value="TonB-dependent receptor, plug domain"/>
    <property type="match status" value="1"/>
</dbReference>
<comment type="caution">
    <text evidence="16">The sequence shown here is derived from an EMBL/GenBank/DDBJ whole genome shotgun (WGS) entry which is preliminary data.</text>
</comment>
<evidence type="ECO:0000256" key="5">
    <source>
        <dbReference type="ARBA" id="ARBA00022692"/>
    </source>
</evidence>
<dbReference type="Pfam" id="PF00593">
    <property type="entry name" value="TonB_dep_Rec_b-barrel"/>
    <property type="match status" value="1"/>
</dbReference>
<keyword evidence="17" id="KW-1185">Reference proteome</keyword>
<keyword evidence="4" id="KW-0410">Iron transport</keyword>
<keyword evidence="5 11" id="KW-0812">Transmembrane</keyword>
<reference evidence="16 17" key="1">
    <citation type="submission" date="2020-11" db="EMBL/GenBank/DDBJ databases">
        <title>The genome sequence of Novosphingobium sp. 1Y9A.</title>
        <authorList>
            <person name="Liu Y."/>
        </authorList>
    </citation>
    <scope>NUCLEOTIDE SEQUENCE [LARGE SCALE GENOMIC DNA]</scope>
    <source>
        <strain evidence="16 17">1Y9A</strain>
    </source>
</reference>
<dbReference type="PANTHER" id="PTHR32552:SF81">
    <property type="entry name" value="TONB-DEPENDENT OUTER MEMBRANE RECEPTOR"/>
    <property type="match status" value="1"/>
</dbReference>
<keyword evidence="6" id="KW-0408">Iron</keyword>
<evidence type="ECO:0000259" key="15">
    <source>
        <dbReference type="Pfam" id="PF07715"/>
    </source>
</evidence>
<keyword evidence="2 11" id="KW-0813">Transport</keyword>
<dbReference type="PANTHER" id="PTHR32552">
    <property type="entry name" value="FERRICHROME IRON RECEPTOR-RELATED"/>
    <property type="match status" value="1"/>
</dbReference>
<keyword evidence="8 12" id="KW-0798">TonB box</keyword>
<dbReference type="SUPFAM" id="SSF56935">
    <property type="entry name" value="Porins"/>
    <property type="match status" value="1"/>
</dbReference>
<sequence>MNTKSFMKRSTASLSVMALVATMGIAAPAFAQEAPQAAENEDSGAIVVTARKREEDLLKTPVTLSVLTSQELEKRAVVSVADLAANTPGFSINNNASGRADRSFQQIILRGFTPSGVLSTTTSMFIDGVAVASPSMLNSVGTPERVEVLKGPQSAYFGRNTFAGAINIVNKTPGDEWSGAVTAMVGTRKNYRLRAEIEGPIVGDMLTFRLTGDRWAKDGSWKNAYDGGTLGDQQSTSGSLLIVAKPTDRLKIKAFGFYAEDKDGVAANTRLNAQDVTTAANYLDSTGTLILKGQSNCTLTGDVDGLKGGATISLPYFCGVTPGLVNPVSSNTLKDSFITNYLASPRGRILSPSQGTQDYGLFRKSYHLHTTLDYELSDALSVSLLAGYNNEHWSQFSDLDGYDTTALPNPFGGPGSRSYFDFPFLVEREQLDHSFEGRVNYEFGPLSGVVGASLLDAKVRSDLGGGNGALGISSFPTASGFDRAKTFGAFFGTTFEATDALSLSIEGRYQIDTLYAYVGPAGLTLTDSTYLPAGTYAADSLLTKRTYKNFLPRAIVNYQINPDLMVYASAAKGVNPGSFSTGIINQSATVQQAAKAAGITLSVDPEKVTNFEMGVKGRALDGKATFTFAGYYAKWRDQINQILVIVANPTPLNPNNQTFVSGNANSGSVDLYGIEGDVSLRVNDLIKLAASGAINLSDIKRFSGRAISQLTGVFDFSGKEQPLASKYSATAMVEFGGDIRGVEDGTWFARTDWNYKSGVWSNQANVVRTPDRHVVNFRAGIGKGNTSLELFVTNVFNNKNYTSIADNFTFTPTFGRTAYNSALLVGLPELRTAGIQAKVKF</sequence>
<evidence type="ECO:0000256" key="13">
    <source>
        <dbReference type="SAM" id="SignalP"/>
    </source>
</evidence>
<feature type="domain" description="TonB-dependent receptor plug" evidence="15">
    <location>
        <begin position="57"/>
        <end position="165"/>
    </location>
</feature>
<evidence type="ECO:0000256" key="9">
    <source>
        <dbReference type="ARBA" id="ARBA00023136"/>
    </source>
</evidence>
<feature type="domain" description="TonB-dependent receptor-like beta-barrel" evidence="14">
    <location>
        <begin position="351"/>
        <end position="795"/>
    </location>
</feature>
<keyword evidence="3 11" id="KW-1134">Transmembrane beta strand</keyword>
<dbReference type="InterPro" id="IPR012910">
    <property type="entry name" value="Plug_dom"/>
</dbReference>
<feature type="signal peptide" evidence="13">
    <location>
        <begin position="1"/>
        <end position="31"/>
    </location>
</feature>
<evidence type="ECO:0000256" key="4">
    <source>
        <dbReference type="ARBA" id="ARBA00022496"/>
    </source>
</evidence>
<evidence type="ECO:0000259" key="14">
    <source>
        <dbReference type="Pfam" id="PF00593"/>
    </source>
</evidence>
<comment type="similarity">
    <text evidence="11 12">Belongs to the TonB-dependent receptor family.</text>
</comment>
<keyword evidence="10 11" id="KW-0998">Cell outer membrane</keyword>
<evidence type="ECO:0000313" key="17">
    <source>
        <dbReference type="Proteomes" id="UP000600799"/>
    </source>
</evidence>
<protein>
    <submittedName>
        <fullName evidence="16">TonB-dependent receptor</fullName>
    </submittedName>
</protein>
<evidence type="ECO:0000313" key="16">
    <source>
        <dbReference type="EMBL" id="MBF9149420.1"/>
    </source>
</evidence>
<dbReference type="InterPro" id="IPR036942">
    <property type="entry name" value="Beta-barrel_TonB_sf"/>
</dbReference>
<evidence type="ECO:0000256" key="11">
    <source>
        <dbReference type="PROSITE-ProRule" id="PRU01360"/>
    </source>
</evidence>
<organism evidence="16 17">
    <name type="scientific">Novosphingobium jiangmenense</name>
    <dbReference type="NCBI Taxonomy" id="2791981"/>
    <lineage>
        <taxon>Bacteria</taxon>
        <taxon>Pseudomonadati</taxon>
        <taxon>Pseudomonadota</taxon>
        <taxon>Alphaproteobacteria</taxon>
        <taxon>Sphingomonadales</taxon>
        <taxon>Sphingomonadaceae</taxon>
        <taxon>Novosphingobium</taxon>
    </lineage>
</organism>
<dbReference type="Pfam" id="PF07715">
    <property type="entry name" value="Plug"/>
    <property type="match status" value="1"/>
</dbReference>
<keyword evidence="9 11" id="KW-0472">Membrane</keyword>
<evidence type="ECO:0000256" key="8">
    <source>
        <dbReference type="ARBA" id="ARBA00023077"/>
    </source>
</evidence>